<feature type="transmembrane region" description="Helical" evidence="1">
    <location>
        <begin position="68"/>
        <end position="87"/>
    </location>
</feature>
<dbReference type="OrthoDB" id="3597048at2759"/>
<dbReference type="AlphaFoldDB" id="A0A8K0T3P1"/>
<name>A0A8K0T3P1_9HYPO</name>
<keyword evidence="3" id="KW-1185">Reference proteome</keyword>
<dbReference type="Proteomes" id="UP000813444">
    <property type="component" value="Unassembled WGS sequence"/>
</dbReference>
<evidence type="ECO:0000256" key="1">
    <source>
        <dbReference type="SAM" id="Phobius"/>
    </source>
</evidence>
<keyword evidence="1" id="KW-0812">Transmembrane</keyword>
<gene>
    <name evidence="2" type="ORF">B0I35DRAFT_474222</name>
</gene>
<proteinExistence type="predicted"/>
<keyword evidence="1" id="KW-0472">Membrane</keyword>
<dbReference type="EMBL" id="JAGPNK010000001">
    <property type="protein sequence ID" value="KAH7329646.1"/>
    <property type="molecule type" value="Genomic_DNA"/>
</dbReference>
<reference evidence="2" key="1">
    <citation type="journal article" date="2021" name="Nat. Commun.">
        <title>Genetic determinants of endophytism in the Arabidopsis root mycobiome.</title>
        <authorList>
            <person name="Mesny F."/>
            <person name="Miyauchi S."/>
            <person name="Thiergart T."/>
            <person name="Pickel B."/>
            <person name="Atanasova L."/>
            <person name="Karlsson M."/>
            <person name="Huettel B."/>
            <person name="Barry K.W."/>
            <person name="Haridas S."/>
            <person name="Chen C."/>
            <person name="Bauer D."/>
            <person name="Andreopoulos W."/>
            <person name="Pangilinan J."/>
            <person name="LaButti K."/>
            <person name="Riley R."/>
            <person name="Lipzen A."/>
            <person name="Clum A."/>
            <person name="Drula E."/>
            <person name="Henrissat B."/>
            <person name="Kohler A."/>
            <person name="Grigoriev I.V."/>
            <person name="Martin F.M."/>
            <person name="Hacquard S."/>
        </authorList>
    </citation>
    <scope>NUCLEOTIDE SEQUENCE</scope>
    <source>
        <strain evidence="2">MPI-CAGE-CH-0235</strain>
    </source>
</reference>
<accession>A0A8K0T3P1</accession>
<comment type="caution">
    <text evidence="2">The sequence shown here is derived from an EMBL/GenBank/DDBJ whole genome shotgun (WGS) entry which is preliminary data.</text>
</comment>
<feature type="transmembrane region" description="Helical" evidence="1">
    <location>
        <begin position="7"/>
        <end position="32"/>
    </location>
</feature>
<protein>
    <submittedName>
        <fullName evidence="2">Uncharacterized protein</fullName>
    </submittedName>
</protein>
<keyword evidence="1" id="KW-1133">Transmembrane helix</keyword>
<evidence type="ECO:0000313" key="3">
    <source>
        <dbReference type="Proteomes" id="UP000813444"/>
    </source>
</evidence>
<sequence>MTSRMPLYISLGLLMVVSIIELSFVSSTVGFLHGTASGNFQFLWNNAAFYLNGKPKNFLLDQGHTSNAASGTAFILVGCGGIVALWITSKSKPSRFGLLYYYTWVLINILSLCLTLGALIYVFVVTNNHNGQRIDQAMAARLDGDPYDLDTWTPQNWFSAVLKLDLLDDRGVISRNYHVMRGWQFNLIPFFIIQFFETGLALMDAQAKRKAWNSPIGKEDFRDKESIGQRS</sequence>
<evidence type="ECO:0000313" key="2">
    <source>
        <dbReference type="EMBL" id="KAH7329646.1"/>
    </source>
</evidence>
<organism evidence="2 3">
    <name type="scientific">Stachybotrys elegans</name>
    <dbReference type="NCBI Taxonomy" id="80388"/>
    <lineage>
        <taxon>Eukaryota</taxon>
        <taxon>Fungi</taxon>
        <taxon>Dikarya</taxon>
        <taxon>Ascomycota</taxon>
        <taxon>Pezizomycotina</taxon>
        <taxon>Sordariomycetes</taxon>
        <taxon>Hypocreomycetidae</taxon>
        <taxon>Hypocreales</taxon>
        <taxon>Stachybotryaceae</taxon>
        <taxon>Stachybotrys</taxon>
    </lineage>
</organism>
<feature type="transmembrane region" description="Helical" evidence="1">
    <location>
        <begin position="99"/>
        <end position="124"/>
    </location>
</feature>